<name>A0A5B7FJ43_PORTR</name>
<dbReference type="AlphaFoldDB" id="A0A5B7FJ43"/>
<keyword evidence="2" id="KW-1185">Reference proteome</keyword>
<organism evidence="1 2">
    <name type="scientific">Portunus trituberculatus</name>
    <name type="common">Swimming crab</name>
    <name type="synonym">Neptunus trituberculatus</name>
    <dbReference type="NCBI Taxonomy" id="210409"/>
    <lineage>
        <taxon>Eukaryota</taxon>
        <taxon>Metazoa</taxon>
        <taxon>Ecdysozoa</taxon>
        <taxon>Arthropoda</taxon>
        <taxon>Crustacea</taxon>
        <taxon>Multicrustacea</taxon>
        <taxon>Malacostraca</taxon>
        <taxon>Eumalacostraca</taxon>
        <taxon>Eucarida</taxon>
        <taxon>Decapoda</taxon>
        <taxon>Pleocyemata</taxon>
        <taxon>Brachyura</taxon>
        <taxon>Eubrachyura</taxon>
        <taxon>Portunoidea</taxon>
        <taxon>Portunidae</taxon>
        <taxon>Portuninae</taxon>
        <taxon>Portunus</taxon>
    </lineage>
</organism>
<evidence type="ECO:0000313" key="2">
    <source>
        <dbReference type="Proteomes" id="UP000324222"/>
    </source>
</evidence>
<dbReference type="EMBL" id="VSRR010006613">
    <property type="protein sequence ID" value="MPC45179.1"/>
    <property type="molecule type" value="Genomic_DNA"/>
</dbReference>
<evidence type="ECO:0000313" key="1">
    <source>
        <dbReference type="EMBL" id="MPC45179.1"/>
    </source>
</evidence>
<comment type="caution">
    <text evidence="1">The sequence shown here is derived from an EMBL/GenBank/DDBJ whole genome shotgun (WGS) entry which is preliminary data.</text>
</comment>
<accession>A0A5B7FJ43</accession>
<sequence>MPHPTDCSITPWAPVTISIPSTFQTTLPIPASAVFYTTITLSPLLSLHLSAHAPVSPQQLRPPGTFLPARPFAVHDKLRS</sequence>
<reference evidence="1 2" key="1">
    <citation type="submission" date="2019-05" db="EMBL/GenBank/DDBJ databases">
        <title>Another draft genome of Portunus trituberculatus and its Hox gene families provides insights of decapod evolution.</title>
        <authorList>
            <person name="Jeong J.-H."/>
            <person name="Song I."/>
            <person name="Kim S."/>
            <person name="Choi T."/>
            <person name="Kim D."/>
            <person name="Ryu S."/>
            <person name="Kim W."/>
        </authorList>
    </citation>
    <scope>NUCLEOTIDE SEQUENCE [LARGE SCALE GENOMIC DNA]</scope>
    <source>
        <tissue evidence="1">Muscle</tissue>
    </source>
</reference>
<dbReference type="Proteomes" id="UP000324222">
    <property type="component" value="Unassembled WGS sequence"/>
</dbReference>
<proteinExistence type="predicted"/>
<gene>
    <name evidence="1" type="ORF">E2C01_038869</name>
</gene>
<protein>
    <submittedName>
        <fullName evidence="1">Uncharacterized protein</fullName>
    </submittedName>
</protein>